<feature type="transmembrane region" description="Helical" evidence="1">
    <location>
        <begin position="137"/>
        <end position="160"/>
    </location>
</feature>
<evidence type="ECO:0008006" key="4">
    <source>
        <dbReference type="Google" id="ProtNLM"/>
    </source>
</evidence>
<comment type="caution">
    <text evidence="2">The sequence shown here is derived from an EMBL/GenBank/DDBJ whole genome shotgun (WGS) entry which is preliminary data.</text>
</comment>
<gene>
    <name evidence="2" type="ORF">IAB05_02060</name>
</gene>
<sequence>MLRCPYCHVNISTRTEVCPLCHTRLTDVGNSKDDVKHTARAYPPRSDTHTLQGNLFDKIYLYSWLCLSVSFLIAEGVMTKSVKYAWIPISALLYFYILFRLVIRSGEYFPQKVTAHAIILTVVIYTLRSVLPEPVIIFSYLLPTLYLVSTVAIAVFMIINFRRPNRYLLNIITVALMCSIPFIVLMILREDNSFIMALITMVIGLAVIIGTIAAKAKTILSELKRKFHI</sequence>
<reference evidence="2" key="2">
    <citation type="journal article" date="2021" name="PeerJ">
        <title>Extensive microbial diversity within the chicken gut microbiome revealed by metagenomics and culture.</title>
        <authorList>
            <person name="Gilroy R."/>
            <person name="Ravi A."/>
            <person name="Getino M."/>
            <person name="Pursley I."/>
            <person name="Horton D.L."/>
            <person name="Alikhan N.F."/>
            <person name="Baker D."/>
            <person name="Gharbi K."/>
            <person name="Hall N."/>
            <person name="Watson M."/>
            <person name="Adriaenssens E.M."/>
            <person name="Foster-Nyarko E."/>
            <person name="Jarju S."/>
            <person name="Secka A."/>
            <person name="Antonio M."/>
            <person name="Oren A."/>
            <person name="Chaudhuri R.R."/>
            <person name="La Ragione R."/>
            <person name="Hildebrand F."/>
            <person name="Pallen M.J."/>
        </authorList>
    </citation>
    <scope>NUCLEOTIDE SEQUENCE</scope>
    <source>
        <strain evidence="2">18911</strain>
    </source>
</reference>
<proteinExistence type="predicted"/>
<protein>
    <recommendedName>
        <fullName evidence="4">Zinc ribbon domain-containing protein</fullName>
    </recommendedName>
</protein>
<organism evidence="2 3">
    <name type="scientific">Candidatus Stercoripulliclostridium merdigallinarum</name>
    <dbReference type="NCBI Taxonomy" id="2840951"/>
    <lineage>
        <taxon>Bacteria</taxon>
        <taxon>Bacillati</taxon>
        <taxon>Bacillota</taxon>
        <taxon>Clostridia</taxon>
        <taxon>Eubacteriales</taxon>
        <taxon>Candidatus Stercoripulliclostridium</taxon>
    </lineage>
</organism>
<keyword evidence="1" id="KW-1133">Transmembrane helix</keyword>
<feature type="transmembrane region" description="Helical" evidence="1">
    <location>
        <begin position="115"/>
        <end position="131"/>
    </location>
</feature>
<dbReference type="EMBL" id="DVNF01000065">
    <property type="protein sequence ID" value="HIU60158.1"/>
    <property type="molecule type" value="Genomic_DNA"/>
</dbReference>
<feature type="transmembrane region" description="Helical" evidence="1">
    <location>
        <begin position="84"/>
        <end position="103"/>
    </location>
</feature>
<feature type="transmembrane region" description="Helical" evidence="1">
    <location>
        <begin position="59"/>
        <end position="78"/>
    </location>
</feature>
<reference evidence="2" key="1">
    <citation type="submission" date="2020-10" db="EMBL/GenBank/DDBJ databases">
        <authorList>
            <person name="Gilroy R."/>
        </authorList>
    </citation>
    <scope>NUCLEOTIDE SEQUENCE</scope>
    <source>
        <strain evidence="2">18911</strain>
    </source>
</reference>
<feature type="transmembrane region" description="Helical" evidence="1">
    <location>
        <begin position="167"/>
        <end position="188"/>
    </location>
</feature>
<keyword evidence="1" id="KW-0472">Membrane</keyword>
<evidence type="ECO:0000313" key="3">
    <source>
        <dbReference type="Proteomes" id="UP000824094"/>
    </source>
</evidence>
<evidence type="ECO:0000256" key="1">
    <source>
        <dbReference type="SAM" id="Phobius"/>
    </source>
</evidence>
<feature type="transmembrane region" description="Helical" evidence="1">
    <location>
        <begin position="194"/>
        <end position="216"/>
    </location>
</feature>
<dbReference type="AlphaFoldDB" id="A0A9D1SHT6"/>
<name>A0A9D1SHT6_9FIRM</name>
<accession>A0A9D1SHT6</accession>
<dbReference type="InterPro" id="IPR046283">
    <property type="entry name" value="DUF6320"/>
</dbReference>
<dbReference type="Pfam" id="PF19845">
    <property type="entry name" value="DUF6320"/>
    <property type="match status" value="1"/>
</dbReference>
<evidence type="ECO:0000313" key="2">
    <source>
        <dbReference type="EMBL" id="HIU60158.1"/>
    </source>
</evidence>
<dbReference type="Proteomes" id="UP000824094">
    <property type="component" value="Unassembled WGS sequence"/>
</dbReference>
<keyword evidence="1" id="KW-0812">Transmembrane</keyword>